<feature type="region of interest" description="Disordered" evidence="1">
    <location>
        <begin position="31"/>
        <end position="155"/>
    </location>
</feature>
<dbReference type="OrthoDB" id="7499632at2"/>
<evidence type="ECO:0008006" key="5">
    <source>
        <dbReference type="Google" id="ProtNLM"/>
    </source>
</evidence>
<feature type="chain" id="PRO_5033038433" description="LPXTG cell wall anchor domain-containing protein" evidence="2">
    <location>
        <begin position="26"/>
        <end position="385"/>
    </location>
</feature>
<name>A0A844YDW1_9SPHN</name>
<proteinExistence type="predicted"/>
<dbReference type="AlphaFoldDB" id="A0A844YDW1"/>
<evidence type="ECO:0000256" key="1">
    <source>
        <dbReference type="SAM" id="MobiDB-lite"/>
    </source>
</evidence>
<dbReference type="RefSeq" id="WP_160672236.1">
    <property type="nucleotide sequence ID" value="NZ_WTYN01000001.1"/>
</dbReference>
<keyword evidence="4" id="KW-1185">Reference proteome</keyword>
<protein>
    <recommendedName>
        <fullName evidence="5">LPXTG cell wall anchor domain-containing protein</fullName>
    </recommendedName>
</protein>
<keyword evidence="2" id="KW-0732">Signal</keyword>
<evidence type="ECO:0000256" key="2">
    <source>
        <dbReference type="SAM" id="SignalP"/>
    </source>
</evidence>
<feature type="compositionally biased region" description="Low complexity" evidence="1">
    <location>
        <begin position="79"/>
        <end position="99"/>
    </location>
</feature>
<sequence length="385" mass="40424">MRRNIAALPLSALALALAWSTPAAAQSVQDFRLPTPTPTPTGPAVQGPVDDSGIIPRAPRAVNTPRPTPTATPAPTPTPRATAVATPTPRPTASASPAPGSLDRPRPAPRVTTEPSPLPSRGIPPTIPGNAAGTPDATLPQAEALPTGAPLPLPQTRATQAPIASEELPADDGAWPWPWLLLAVVAALGAGYFLRRRKSVDAPPPVIERPLVAASDSEVRPAGAPASGKPIAIKAEALKLSRSLMNATLHYRLTLTNRTTSVLTNLSVAGDMIGARNGTPIDQQKADASFEMPQRHEIKRMAPGQTLDLTGTIQLPLHAIEPIRRGSTPLFVPLMRWRAASGAIDPVARTFVVGMLPGETGGKLQPFRLDEHPQTYSQIGQRPLD</sequence>
<feature type="signal peptide" evidence="2">
    <location>
        <begin position="1"/>
        <end position="25"/>
    </location>
</feature>
<organism evidence="3 4">
    <name type="scientific">Qipengyuania oceanensis</name>
    <dbReference type="NCBI Taxonomy" id="1463597"/>
    <lineage>
        <taxon>Bacteria</taxon>
        <taxon>Pseudomonadati</taxon>
        <taxon>Pseudomonadota</taxon>
        <taxon>Alphaproteobacteria</taxon>
        <taxon>Sphingomonadales</taxon>
        <taxon>Erythrobacteraceae</taxon>
        <taxon>Qipengyuania</taxon>
    </lineage>
</organism>
<gene>
    <name evidence="3" type="ORF">GRI48_04920</name>
</gene>
<accession>A0A844YDW1</accession>
<dbReference type="EMBL" id="WTYN01000001">
    <property type="protein sequence ID" value="MXO62351.1"/>
    <property type="molecule type" value="Genomic_DNA"/>
</dbReference>
<feature type="compositionally biased region" description="Low complexity" evidence="1">
    <location>
        <begin position="56"/>
        <end position="65"/>
    </location>
</feature>
<reference evidence="3 4" key="1">
    <citation type="submission" date="2019-12" db="EMBL/GenBank/DDBJ databases">
        <title>Genomic-based taxomic classification of the family Erythrobacteraceae.</title>
        <authorList>
            <person name="Xu L."/>
        </authorList>
    </citation>
    <scope>NUCLEOTIDE SEQUENCE [LARGE SCALE GENOMIC DNA]</scope>
    <source>
        <strain evidence="3 4">MCCC 1A09965</strain>
    </source>
</reference>
<evidence type="ECO:0000313" key="4">
    <source>
        <dbReference type="Proteomes" id="UP000445582"/>
    </source>
</evidence>
<comment type="caution">
    <text evidence="3">The sequence shown here is derived from an EMBL/GenBank/DDBJ whole genome shotgun (WGS) entry which is preliminary data.</text>
</comment>
<dbReference type="Proteomes" id="UP000445582">
    <property type="component" value="Unassembled WGS sequence"/>
</dbReference>
<feature type="compositionally biased region" description="Pro residues" evidence="1">
    <location>
        <begin position="66"/>
        <end position="78"/>
    </location>
</feature>
<evidence type="ECO:0000313" key="3">
    <source>
        <dbReference type="EMBL" id="MXO62351.1"/>
    </source>
</evidence>